<reference evidence="3" key="1">
    <citation type="submission" date="2020-10" db="EMBL/GenBank/DDBJ databases">
        <title>Microbiome of the Black Sea water column analyzed by genome centric metagenomics.</title>
        <authorList>
            <person name="Cabello-Yeves P.J."/>
            <person name="Callieri C."/>
            <person name="Picazo A."/>
            <person name="Mehrshad M."/>
            <person name="Haro-Moreno J.M."/>
            <person name="Roda-Garcia J."/>
            <person name="Dzembekova N."/>
            <person name="Slabakova V."/>
            <person name="Slabakova N."/>
            <person name="Moncheva S."/>
            <person name="Rodriguez-Valera F."/>
        </authorList>
    </citation>
    <scope>NUCLEOTIDE SEQUENCE</scope>
    <source>
        <strain evidence="3">BS307-5m-G49</strain>
    </source>
</reference>
<feature type="transmembrane region" description="Helical" evidence="2">
    <location>
        <begin position="12"/>
        <end position="34"/>
    </location>
</feature>
<dbReference type="PANTHER" id="PTHR11328">
    <property type="entry name" value="MAJOR FACILITATOR SUPERFAMILY DOMAIN-CONTAINING PROTEIN"/>
    <property type="match status" value="1"/>
</dbReference>
<feature type="transmembrane region" description="Helical" evidence="2">
    <location>
        <begin position="180"/>
        <end position="199"/>
    </location>
</feature>
<name>A0A937I0C8_9GAMM</name>
<comment type="similarity">
    <text evidence="1">Belongs to the sodium:galactoside symporter (TC 2.A.2) family.</text>
</comment>
<protein>
    <submittedName>
        <fullName evidence="3">MFS transporter</fullName>
    </submittedName>
</protein>
<dbReference type="GO" id="GO:0015293">
    <property type="term" value="F:symporter activity"/>
    <property type="evidence" value="ECO:0007669"/>
    <property type="project" value="InterPro"/>
</dbReference>
<gene>
    <name evidence="3" type="ORF">ISQ63_03245</name>
</gene>
<feature type="transmembrane region" description="Helical" evidence="2">
    <location>
        <begin position="267"/>
        <end position="286"/>
    </location>
</feature>
<feature type="transmembrane region" description="Helical" evidence="2">
    <location>
        <begin position="321"/>
        <end position="341"/>
    </location>
</feature>
<dbReference type="PANTHER" id="PTHR11328:SF24">
    <property type="entry name" value="MAJOR FACILITATOR SUPERFAMILY (MFS) PROFILE DOMAIN-CONTAINING PROTEIN"/>
    <property type="match status" value="1"/>
</dbReference>
<evidence type="ECO:0000313" key="3">
    <source>
        <dbReference type="EMBL" id="MBL6811882.1"/>
    </source>
</evidence>
<feature type="transmembrane region" description="Helical" evidence="2">
    <location>
        <begin position="228"/>
        <end position="247"/>
    </location>
</feature>
<proteinExistence type="inferred from homology"/>
<dbReference type="AlphaFoldDB" id="A0A937I0C8"/>
<feature type="transmembrane region" description="Helical" evidence="2">
    <location>
        <begin position="147"/>
        <end position="168"/>
    </location>
</feature>
<evidence type="ECO:0000256" key="1">
    <source>
        <dbReference type="ARBA" id="ARBA00009617"/>
    </source>
</evidence>
<dbReference type="EMBL" id="JADHQC010000019">
    <property type="protein sequence ID" value="MBL6811882.1"/>
    <property type="molecule type" value="Genomic_DNA"/>
</dbReference>
<dbReference type="GO" id="GO:0005886">
    <property type="term" value="C:plasma membrane"/>
    <property type="evidence" value="ECO:0007669"/>
    <property type="project" value="TreeGrafter"/>
</dbReference>
<keyword evidence="2" id="KW-0472">Membrane</keyword>
<feature type="transmembrane region" description="Helical" evidence="2">
    <location>
        <begin position="362"/>
        <end position="387"/>
    </location>
</feature>
<dbReference type="Proteomes" id="UP000744438">
    <property type="component" value="Unassembled WGS sequence"/>
</dbReference>
<dbReference type="NCBIfam" id="TIGR00792">
    <property type="entry name" value="gph"/>
    <property type="match status" value="1"/>
</dbReference>
<feature type="transmembrane region" description="Helical" evidence="2">
    <location>
        <begin position="298"/>
        <end position="315"/>
    </location>
</feature>
<dbReference type="InterPro" id="IPR036259">
    <property type="entry name" value="MFS_trans_sf"/>
</dbReference>
<dbReference type="Gene3D" id="1.20.1250.20">
    <property type="entry name" value="MFS general substrate transporter like domains"/>
    <property type="match status" value="2"/>
</dbReference>
<dbReference type="Pfam" id="PF13347">
    <property type="entry name" value="MFS_2"/>
    <property type="match status" value="1"/>
</dbReference>
<evidence type="ECO:0000256" key="2">
    <source>
        <dbReference type="SAM" id="Phobius"/>
    </source>
</evidence>
<feature type="transmembrane region" description="Helical" evidence="2">
    <location>
        <begin position="40"/>
        <end position="58"/>
    </location>
</feature>
<feature type="transmembrane region" description="Helical" evidence="2">
    <location>
        <begin position="79"/>
        <end position="98"/>
    </location>
</feature>
<dbReference type="GO" id="GO:0008643">
    <property type="term" value="P:carbohydrate transport"/>
    <property type="evidence" value="ECO:0007669"/>
    <property type="project" value="InterPro"/>
</dbReference>
<dbReference type="CDD" id="cd17332">
    <property type="entry name" value="MFS_MelB_like"/>
    <property type="match status" value="1"/>
</dbReference>
<sequence length="446" mass="49802">MNPLSNRQRIGYGVGDIAICFYWSGVGLYLLYFYTDIVGISPYLAGWIYALGIAWDAVTDPFMGYLAERTSSKRGKYRPYIFFGTIPLALSFVLLFWVPPLTGLSLFMCLLLINVFHRTCFTIVSVPYSSLTPRITSDSEERTKLTTARMIGASFGTLLMSSLGFPIINFFGQNDESLGIVYLSCFAAFFAVIILYITYGSVKESSTEEIRETYPSISKLIFSILKNYPFWIVFSSILILGSTTIMFNKNLIYYIKYALDLHSYQGLVLGLSGLSSFASIPFWSYVSLKIGKRNTWQISMSLLLLAFALFYFYQISSLQELIIIVCLIGAASGAGGVLFWSMLPDTIEYGEWKSGIRSESSLYGFMTFAQKSSIAVAALVLGVLLTSINFSPNEVQTSETLSGLKNIMSLIPALGIAISIFLMYFYPINSAYHKELLINIESRKNG</sequence>
<feature type="transmembrane region" description="Helical" evidence="2">
    <location>
        <begin position="407"/>
        <end position="426"/>
    </location>
</feature>
<keyword evidence="2" id="KW-1133">Transmembrane helix</keyword>
<dbReference type="InterPro" id="IPR001927">
    <property type="entry name" value="Na/Gal_symport"/>
</dbReference>
<evidence type="ECO:0000313" key="4">
    <source>
        <dbReference type="Proteomes" id="UP000744438"/>
    </source>
</evidence>
<dbReference type="InterPro" id="IPR039672">
    <property type="entry name" value="MFS_2"/>
</dbReference>
<organism evidence="3 4">
    <name type="scientific">SAR86 cluster bacterium</name>
    <dbReference type="NCBI Taxonomy" id="2030880"/>
    <lineage>
        <taxon>Bacteria</taxon>
        <taxon>Pseudomonadati</taxon>
        <taxon>Pseudomonadota</taxon>
        <taxon>Gammaproteobacteria</taxon>
        <taxon>SAR86 cluster</taxon>
    </lineage>
</organism>
<keyword evidence="2" id="KW-0812">Transmembrane</keyword>
<accession>A0A937I0C8</accession>
<dbReference type="GO" id="GO:0006814">
    <property type="term" value="P:sodium ion transport"/>
    <property type="evidence" value="ECO:0007669"/>
    <property type="project" value="InterPro"/>
</dbReference>
<dbReference type="SUPFAM" id="SSF103473">
    <property type="entry name" value="MFS general substrate transporter"/>
    <property type="match status" value="1"/>
</dbReference>
<comment type="caution">
    <text evidence="3">The sequence shown here is derived from an EMBL/GenBank/DDBJ whole genome shotgun (WGS) entry which is preliminary data.</text>
</comment>